<accession>W2TCE5</accession>
<proteinExistence type="predicted"/>
<dbReference type="Proteomes" id="UP000053676">
    <property type="component" value="Unassembled WGS sequence"/>
</dbReference>
<dbReference type="KEGG" id="nai:NECAME_02835"/>
<dbReference type="GO" id="GO:0004792">
    <property type="term" value="F:thiosulfate-cyanide sulfurtransferase activity"/>
    <property type="evidence" value="ECO:0007669"/>
    <property type="project" value="InterPro"/>
</dbReference>
<dbReference type="OrthoDB" id="10462807at2759"/>
<organism evidence="1 2">
    <name type="scientific">Necator americanus</name>
    <name type="common">Human hookworm</name>
    <dbReference type="NCBI Taxonomy" id="51031"/>
    <lineage>
        <taxon>Eukaryota</taxon>
        <taxon>Metazoa</taxon>
        <taxon>Ecdysozoa</taxon>
        <taxon>Nematoda</taxon>
        <taxon>Chromadorea</taxon>
        <taxon>Rhabditida</taxon>
        <taxon>Rhabditina</taxon>
        <taxon>Rhabditomorpha</taxon>
        <taxon>Strongyloidea</taxon>
        <taxon>Ancylostomatidae</taxon>
        <taxon>Bunostominae</taxon>
        <taxon>Necator</taxon>
    </lineage>
</organism>
<gene>
    <name evidence="1" type="ORF">NECAME_02835</name>
</gene>
<protein>
    <recommendedName>
        <fullName evidence="3">Rhodanese domain-containing protein</fullName>
    </recommendedName>
</protein>
<dbReference type="EMBL" id="KI659793">
    <property type="protein sequence ID" value="ETN78687.1"/>
    <property type="molecule type" value="Genomic_DNA"/>
</dbReference>
<dbReference type="PROSITE" id="PS00380">
    <property type="entry name" value="RHODANESE_1"/>
    <property type="match status" value="1"/>
</dbReference>
<dbReference type="InterPro" id="IPR001307">
    <property type="entry name" value="Thiosulphate_STrfase_CS"/>
</dbReference>
<evidence type="ECO:0000313" key="2">
    <source>
        <dbReference type="Proteomes" id="UP000053676"/>
    </source>
</evidence>
<name>W2TCE5_NECAM</name>
<evidence type="ECO:0008006" key="3">
    <source>
        <dbReference type="Google" id="ProtNLM"/>
    </source>
</evidence>
<evidence type="ECO:0000313" key="1">
    <source>
        <dbReference type="EMBL" id="ETN78687.1"/>
    </source>
</evidence>
<sequence>MNGTVRTLPRNKATTFVVDRIPEALKVRPKNTQSHSFTLGHLPGAVVVRNGGGSMSGDEPL</sequence>
<dbReference type="AlphaFoldDB" id="W2TCE5"/>
<keyword evidence="2" id="KW-1185">Reference proteome</keyword>
<reference evidence="2" key="1">
    <citation type="journal article" date="2014" name="Nat. Genet.">
        <title>Genome of the human hookworm Necator americanus.</title>
        <authorList>
            <person name="Tang Y.T."/>
            <person name="Gao X."/>
            <person name="Rosa B.A."/>
            <person name="Abubucker S."/>
            <person name="Hallsworth-Pepin K."/>
            <person name="Martin J."/>
            <person name="Tyagi R."/>
            <person name="Heizer E."/>
            <person name="Zhang X."/>
            <person name="Bhonagiri-Palsikar V."/>
            <person name="Minx P."/>
            <person name="Warren W.C."/>
            <person name="Wang Q."/>
            <person name="Zhan B."/>
            <person name="Hotez P.J."/>
            <person name="Sternberg P.W."/>
            <person name="Dougall A."/>
            <person name="Gaze S.T."/>
            <person name="Mulvenna J."/>
            <person name="Sotillo J."/>
            <person name="Ranganathan S."/>
            <person name="Rabelo E.M."/>
            <person name="Wilson R.K."/>
            <person name="Felgner P.L."/>
            <person name="Bethony J."/>
            <person name="Hawdon J.M."/>
            <person name="Gasser R.B."/>
            <person name="Loukas A."/>
            <person name="Mitreva M."/>
        </authorList>
    </citation>
    <scope>NUCLEOTIDE SEQUENCE [LARGE SCALE GENOMIC DNA]</scope>
</reference>